<keyword evidence="1" id="KW-0949">S-adenosyl-L-methionine</keyword>
<gene>
    <name evidence="4" type="ordered locus">Sterm_3831</name>
</gene>
<dbReference type="Proteomes" id="UP000000845">
    <property type="component" value="Chromosome"/>
</dbReference>
<reference evidence="5" key="1">
    <citation type="submission" date="2009-09" db="EMBL/GenBank/DDBJ databases">
        <title>The complete chromosome of Sebaldella termitidis ATCC 33386.</title>
        <authorList>
            <consortium name="US DOE Joint Genome Institute (JGI-PGF)"/>
            <person name="Lucas S."/>
            <person name="Copeland A."/>
            <person name="Lapidus A."/>
            <person name="Glavina del Rio T."/>
            <person name="Dalin E."/>
            <person name="Tice H."/>
            <person name="Bruce D."/>
            <person name="Goodwin L."/>
            <person name="Pitluck S."/>
            <person name="Kyrpides N."/>
            <person name="Mavromatis K."/>
            <person name="Ivanova N."/>
            <person name="Mikhailova N."/>
            <person name="Sims D."/>
            <person name="Meincke L."/>
            <person name="Brettin T."/>
            <person name="Detter J.C."/>
            <person name="Han C."/>
            <person name="Larimer F."/>
            <person name="Land M."/>
            <person name="Hauser L."/>
            <person name="Markowitz V."/>
            <person name="Cheng J.F."/>
            <person name="Hugenholtz P."/>
            <person name="Woyke T."/>
            <person name="Wu D."/>
            <person name="Eisen J.A."/>
        </authorList>
    </citation>
    <scope>NUCLEOTIDE SEQUENCE [LARGE SCALE GENOMIC DNA]</scope>
    <source>
        <strain evidence="5">ATCC 33386 / NCTC 11300</strain>
    </source>
</reference>
<dbReference type="eggNOG" id="COG1720">
    <property type="taxonomic scope" value="Bacteria"/>
</dbReference>
<dbReference type="AlphaFoldDB" id="D1AG39"/>
<dbReference type="InterPro" id="IPR036413">
    <property type="entry name" value="YaeB-like_sf"/>
</dbReference>
<dbReference type="EMBL" id="CP001739">
    <property type="protein sequence ID" value="ACZ10665.1"/>
    <property type="molecule type" value="Genomic_DNA"/>
</dbReference>
<comment type="similarity">
    <text evidence="2">Belongs to the tRNA methyltransferase O family.</text>
</comment>
<keyword evidence="5" id="KW-1185">Reference proteome</keyword>
<dbReference type="CDD" id="cd09281">
    <property type="entry name" value="UPF0066"/>
    <property type="match status" value="1"/>
</dbReference>
<dbReference type="RefSeq" id="WP_012863245.1">
    <property type="nucleotide sequence ID" value="NC_013517.1"/>
</dbReference>
<dbReference type="InterPro" id="IPR036414">
    <property type="entry name" value="YaeB_N_sf"/>
</dbReference>
<dbReference type="PANTHER" id="PTHR12818">
    <property type="entry name" value="TRNA (ADENINE(37)-N6)-METHYLTRANSFERASE"/>
    <property type="match status" value="1"/>
</dbReference>
<dbReference type="HOGENOM" id="CLU_013458_2_1_0"/>
<evidence type="ECO:0000256" key="2">
    <source>
        <dbReference type="ARBA" id="ARBA00033753"/>
    </source>
</evidence>
<feature type="domain" description="TsaA-like" evidence="3">
    <location>
        <begin position="6"/>
        <end position="130"/>
    </location>
</feature>
<evidence type="ECO:0000313" key="5">
    <source>
        <dbReference type="Proteomes" id="UP000000845"/>
    </source>
</evidence>
<dbReference type="STRING" id="526218.Sterm_3831"/>
<evidence type="ECO:0000259" key="3">
    <source>
        <dbReference type="PROSITE" id="PS51668"/>
    </source>
</evidence>
<sequence length="158" mass="18228">MKQFYVNPVGKIISNEKGFFICIDEKYIPALKELNSFSHVNIIWWADKCDSEEMRNTLTTNQPYKNSPSVMGIFATRSPLRPNPVAVSTAQIIHTDCEKGIIQIAYTDAENNTPVIDLKPYTASLDRVENFTSPEWCRHWPESIEKSGDFNWEDEFNF</sequence>
<name>D1AG39_SEBTE</name>
<evidence type="ECO:0000256" key="1">
    <source>
        <dbReference type="ARBA" id="ARBA00022691"/>
    </source>
</evidence>
<organism evidence="4 5">
    <name type="scientific">Sebaldella termitidis (strain ATCC 33386 / NCTC 11300)</name>
    <dbReference type="NCBI Taxonomy" id="526218"/>
    <lineage>
        <taxon>Bacteria</taxon>
        <taxon>Fusobacteriati</taxon>
        <taxon>Fusobacteriota</taxon>
        <taxon>Fusobacteriia</taxon>
        <taxon>Fusobacteriales</taxon>
        <taxon>Leptotrichiaceae</taxon>
        <taxon>Sebaldella</taxon>
    </lineage>
</organism>
<protein>
    <recommendedName>
        <fullName evidence="3">TsaA-like domain-containing protein</fullName>
    </recommendedName>
</protein>
<dbReference type="Pfam" id="PF01980">
    <property type="entry name" value="TrmO_N"/>
    <property type="match status" value="1"/>
</dbReference>
<dbReference type="KEGG" id="str:Sterm_3831"/>
<dbReference type="PROSITE" id="PS51668">
    <property type="entry name" value="TSAA_2"/>
    <property type="match status" value="1"/>
</dbReference>
<dbReference type="SUPFAM" id="SSF118196">
    <property type="entry name" value="YaeB-like"/>
    <property type="match status" value="1"/>
</dbReference>
<proteinExistence type="inferred from homology"/>
<dbReference type="Gene3D" id="2.40.30.70">
    <property type="entry name" value="YaeB-like"/>
    <property type="match status" value="1"/>
</dbReference>
<accession>D1AG39</accession>
<reference evidence="4 5" key="2">
    <citation type="journal article" date="2010" name="Stand. Genomic Sci.">
        <title>Complete genome sequence of Sebaldella termitidis type strain (NCTC 11300).</title>
        <authorList>
            <person name="Harmon-Smith M."/>
            <person name="Celia L."/>
            <person name="Chertkov O."/>
            <person name="Lapidus A."/>
            <person name="Copeland A."/>
            <person name="Glavina Del Rio T."/>
            <person name="Nolan M."/>
            <person name="Lucas S."/>
            <person name="Tice H."/>
            <person name="Cheng J.F."/>
            <person name="Han C."/>
            <person name="Detter J.C."/>
            <person name="Bruce D."/>
            <person name="Goodwin L."/>
            <person name="Pitluck S."/>
            <person name="Pati A."/>
            <person name="Liolios K."/>
            <person name="Ivanova N."/>
            <person name="Mavromatis K."/>
            <person name="Mikhailova N."/>
            <person name="Chen A."/>
            <person name="Palaniappan K."/>
            <person name="Land M."/>
            <person name="Hauser L."/>
            <person name="Chang Y.J."/>
            <person name="Jeffries C.D."/>
            <person name="Brettin T."/>
            <person name="Goker M."/>
            <person name="Beck B."/>
            <person name="Bristow J."/>
            <person name="Eisen J.A."/>
            <person name="Markowitz V."/>
            <person name="Hugenholtz P."/>
            <person name="Kyrpides N.C."/>
            <person name="Klenk H.P."/>
            <person name="Chen F."/>
        </authorList>
    </citation>
    <scope>NUCLEOTIDE SEQUENCE [LARGE SCALE GENOMIC DNA]</scope>
    <source>
        <strain evidence="5">ATCC 33386 / NCTC 11300</strain>
    </source>
</reference>
<dbReference type="InterPro" id="IPR023370">
    <property type="entry name" value="TrmO-like_N"/>
</dbReference>
<evidence type="ECO:0000313" key="4">
    <source>
        <dbReference type="EMBL" id="ACZ10665.1"/>
    </source>
</evidence>
<dbReference type="InterPro" id="IPR040372">
    <property type="entry name" value="YaeB-like"/>
</dbReference>
<dbReference type="PANTHER" id="PTHR12818:SF0">
    <property type="entry name" value="TRNA (ADENINE(37)-N6)-METHYLTRANSFERASE"/>
    <property type="match status" value="1"/>
</dbReference>